<reference evidence="1" key="1">
    <citation type="submission" date="2020-06" db="EMBL/GenBank/DDBJ databases">
        <authorList>
            <person name="Li T."/>
            <person name="Hu X."/>
            <person name="Zhang T."/>
            <person name="Song X."/>
            <person name="Zhang H."/>
            <person name="Dai N."/>
            <person name="Sheng W."/>
            <person name="Hou X."/>
            <person name="Wei L."/>
        </authorList>
    </citation>
    <scope>NUCLEOTIDE SEQUENCE</scope>
    <source>
        <strain evidence="1">K16</strain>
        <tissue evidence="1">Leaf</tissue>
    </source>
</reference>
<accession>A0AAE1T3S5</accession>
<organism evidence="1 2">
    <name type="scientific">Sesamum angolense</name>
    <dbReference type="NCBI Taxonomy" id="2727404"/>
    <lineage>
        <taxon>Eukaryota</taxon>
        <taxon>Viridiplantae</taxon>
        <taxon>Streptophyta</taxon>
        <taxon>Embryophyta</taxon>
        <taxon>Tracheophyta</taxon>
        <taxon>Spermatophyta</taxon>
        <taxon>Magnoliopsida</taxon>
        <taxon>eudicotyledons</taxon>
        <taxon>Gunneridae</taxon>
        <taxon>Pentapetalae</taxon>
        <taxon>asterids</taxon>
        <taxon>lamiids</taxon>
        <taxon>Lamiales</taxon>
        <taxon>Pedaliaceae</taxon>
        <taxon>Sesamum</taxon>
    </lineage>
</organism>
<dbReference type="PANTHER" id="PTHR42648">
    <property type="entry name" value="TRANSPOSASE, PUTATIVE-RELATED"/>
    <property type="match status" value="1"/>
</dbReference>
<protein>
    <submittedName>
        <fullName evidence="1">Retrovirus-related Pol polyprotein from transposon TNT 1-94</fullName>
    </submittedName>
</protein>
<evidence type="ECO:0000313" key="1">
    <source>
        <dbReference type="EMBL" id="KAK4381270.1"/>
    </source>
</evidence>
<dbReference type="Proteomes" id="UP001289374">
    <property type="component" value="Unassembled WGS sequence"/>
</dbReference>
<name>A0AAE1T3S5_9LAMI</name>
<proteinExistence type="predicted"/>
<evidence type="ECO:0000313" key="2">
    <source>
        <dbReference type="Proteomes" id="UP001289374"/>
    </source>
</evidence>
<dbReference type="PANTHER" id="PTHR42648:SF27">
    <property type="entry name" value="RNA-DIRECTED DNA POLYMERASE"/>
    <property type="match status" value="1"/>
</dbReference>
<sequence length="307" mass="34843">MTKKPFVGQSTLASGLLDLIHSNVCGPLNTQARGGFSYFITFINDHSRYGYVYLMWCKSETFGKFKEFRLEVETKLVAKLNLFDQIEMCSWKNFEADTHCEELLLEESSETYGEAMSNINLRKWIKAKIEMDSMSSNNVWTLVDPPRVLNQLGINGSTNMDMKMAFLNEFVEEEIYMDQSEGFTSVGEEQKVSGSSVTFLMLYVDDILLIGNYVKMLSDTKAWLSTQFSMKMLDVYVILVGGRQRLSSRLNCLEGSYHMEALEALSLEDVVTTVGSKIEPVTYQYMTVESPISSEMVRALRACGHSD</sequence>
<keyword evidence="2" id="KW-1185">Reference proteome</keyword>
<comment type="caution">
    <text evidence="1">The sequence shown here is derived from an EMBL/GenBank/DDBJ whole genome shotgun (WGS) entry which is preliminary data.</text>
</comment>
<dbReference type="SUPFAM" id="SSF53098">
    <property type="entry name" value="Ribonuclease H-like"/>
    <property type="match status" value="1"/>
</dbReference>
<dbReference type="InterPro" id="IPR039537">
    <property type="entry name" value="Retrotran_Ty1/copia-like"/>
</dbReference>
<reference evidence="1" key="2">
    <citation type="journal article" date="2024" name="Plant">
        <title>Genomic evolution and insights into agronomic trait innovations of Sesamum species.</title>
        <authorList>
            <person name="Miao H."/>
            <person name="Wang L."/>
            <person name="Qu L."/>
            <person name="Liu H."/>
            <person name="Sun Y."/>
            <person name="Le M."/>
            <person name="Wang Q."/>
            <person name="Wei S."/>
            <person name="Zheng Y."/>
            <person name="Lin W."/>
            <person name="Duan Y."/>
            <person name="Cao H."/>
            <person name="Xiong S."/>
            <person name="Wang X."/>
            <person name="Wei L."/>
            <person name="Li C."/>
            <person name="Ma Q."/>
            <person name="Ju M."/>
            <person name="Zhao R."/>
            <person name="Li G."/>
            <person name="Mu C."/>
            <person name="Tian Q."/>
            <person name="Mei H."/>
            <person name="Zhang T."/>
            <person name="Gao T."/>
            <person name="Zhang H."/>
        </authorList>
    </citation>
    <scope>NUCLEOTIDE SEQUENCE</scope>
    <source>
        <strain evidence="1">K16</strain>
    </source>
</reference>
<dbReference type="InterPro" id="IPR012337">
    <property type="entry name" value="RNaseH-like_sf"/>
</dbReference>
<dbReference type="AlphaFoldDB" id="A0AAE1T3S5"/>
<dbReference type="EMBL" id="JACGWL010000916">
    <property type="protein sequence ID" value="KAK4381270.1"/>
    <property type="molecule type" value="Genomic_DNA"/>
</dbReference>
<gene>
    <name evidence="1" type="ORF">Sango_2984000</name>
</gene>